<dbReference type="Proteomes" id="UP000076959">
    <property type="component" value="Unassembled WGS sequence"/>
</dbReference>
<comment type="caution">
    <text evidence="14">The sequence shown here is derived from an EMBL/GenBank/DDBJ whole genome shotgun (WGS) entry which is preliminary data.</text>
</comment>
<feature type="binding site" evidence="9">
    <location>
        <position position="460"/>
    </location>
    <ligand>
        <name>Mg(2+)</name>
        <dbReference type="ChEBI" id="CHEBI:18420"/>
    </ligand>
</feature>
<dbReference type="GO" id="GO:0004737">
    <property type="term" value="F:pyruvate decarboxylase activity"/>
    <property type="evidence" value="ECO:0007669"/>
    <property type="project" value="TreeGrafter"/>
</dbReference>
<reference evidence="14 15" key="1">
    <citation type="submission" date="2016-03" db="EMBL/GenBank/DDBJ databases">
        <title>Draft Genome Sequence of the Strain BR 10245 (Bradyrhizobium sp.) isolated from nodules of Centrolobium paraense.</title>
        <authorList>
            <person name="Simoes-Araujo J.L.Sr."/>
            <person name="Barauna A.C."/>
            <person name="Silva K."/>
            <person name="Zilli J.E."/>
        </authorList>
    </citation>
    <scope>NUCLEOTIDE SEQUENCE [LARGE SCALE GENOMIC DNA]</scope>
    <source>
        <strain evidence="14 15">BR 10245</strain>
    </source>
</reference>
<gene>
    <name evidence="14" type="ORF">AYJ54_11115</name>
</gene>
<sequence length="549" mass="58989">MPTVIEYVLSRLRDIGVGDVFGVPGDFSFPLNDAISTQPGLRWIGCCNELDAGYAADGYARLKGVGAICTTAGVGELSAMNAIAGACAERVPLFHLVGTPAMSAQSARAIVHHTLGDGEFDAFRRMSGPVVCASAVMTPQNVVRETERLIFEARHHLRPVYMSFPFDLASRPAQGHARPIEPPGSDPDVLRDAVEAILAALDKAKTACVLPGFLAARAGLRSIVQAIVDASGLPFATMFTDKAILDERQPAYLGMYVGRLMNEDVREFVESRDVVLAIGSLFSDLNTGAFTTRIDPARLIAINDHDLTICGRRVLGVEMADVLAALAKRLKWGGGFVLPRTDGISRSAIGSGSEPITAAALYPRWADFMRSDDIVVAEAGTAFMGLGLAELPTGVDFLTQSLWASIGWATPAALGAAVAAPHRRVMLFTGEGAHQCSIQEISQFARLGLTPVIFVLNNGGYLIERLLCRDPSLAYNDIAAWRYAEMPSVFGCDGWMSARVTTCGELDQALERASVAETGVYIEVVTPPYESPPLPLRLQEMHRARSPRR</sequence>
<dbReference type="GO" id="GO:0005829">
    <property type="term" value="C:cytosol"/>
    <property type="evidence" value="ECO:0007669"/>
    <property type="project" value="TreeGrafter"/>
</dbReference>
<dbReference type="InterPro" id="IPR012001">
    <property type="entry name" value="Thiamin_PyroP_enz_TPP-bd_dom"/>
</dbReference>
<dbReference type="InterPro" id="IPR047214">
    <property type="entry name" value="TPP_PDC_IPDC"/>
</dbReference>
<dbReference type="SUPFAM" id="SSF52518">
    <property type="entry name" value="Thiamin diphosphate-binding fold (THDP-binding)"/>
    <property type="match status" value="2"/>
</dbReference>
<dbReference type="Pfam" id="PF02775">
    <property type="entry name" value="TPP_enzyme_C"/>
    <property type="match status" value="1"/>
</dbReference>
<feature type="binding site" evidence="9">
    <location>
        <position position="458"/>
    </location>
    <ligand>
        <name>Mg(2+)</name>
        <dbReference type="ChEBI" id="CHEBI:18420"/>
    </ligand>
</feature>
<dbReference type="FunFam" id="3.40.50.970:FF:000024">
    <property type="entry name" value="Pyruvate decarboxylase isozyme"/>
    <property type="match status" value="1"/>
</dbReference>
<dbReference type="InterPro" id="IPR011766">
    <property type="entry name" value="TPP_enzyme_TPP-bd"/>
</dbReference>
<dbReference type="Pfam" id="PF02776">
    <property type="entry name" value="TPP_enzyme_N"/>
    <property type="match status" value="1"/>
</dbReference>
<dbReference type="GO" id="GO:0030976">
    <property type="term" value="F:thiamine pyrophosphate binding"/>
    <property type="evidence" value="ECO:0007669"/>
    <property type="project" value="InterPro"/>
</dbReference>
<dbReference type="RefSeq" id="WP_063699824.1">
    <property type="nucleotide sequence ID" value="NZ_LUUB01000053.1"/>
</dbReference>
<evidence type="ECO:0000313" key="14">
    <source>
        <dbReference type="EMBL" id="OAF10225.1"/>
    </source>
</evidence>
<dbReference type="PANTHER" id="PTHR43452">
    <property type="entry name" value="PYRUVATE DECARBOXYLASE"/>
    <property type="match status" value="1"/>
</dbReference>
<dbReference type="GO" id="GO:0000949">
    <property type="term" value="P:aromatic amino acid family catabolic process to alcohol via Ehrlich pathway"/>
    <property type="evidence" value="ECO:0007669"/>
    <property type="project" value="TreeGrafter"/>
</dbReference>
<dbReference type="CDD" id="cd02005">
    <property type="entry name" value="TPP_PDC_IPDC"/>
    <property type="match status" value="1"/>
</dbReference>
<comment type="similarity">
    <text evidence="3 10">Belongs to the TPP enzyme family.</text>
</comment>
<dbReference type="OrthoDB" id="4494979at2"/>
<dbReference type="STRING" id="1505087.AYJ54_11115"/>
<evidence type="ECO:0000256" key="6">
    <source>
        <dbReference type="ARBA" id="ARBA00022842"/>
    </source>
</evidence>
<evidence type="ECO:0000256" key="7">
    <source>
        <dbReference type="ARBA" id="ARBA00023052"/>
    </source>
</evidence>
<evidence type="ECO:0000256" key="9">
    <source>
        <dbReference type="PIRSR" id="PIRSR036565-2"/>
    </source>
</evidence>
<dbReference type="InterPro" id="IPR012110">
    <property type="entry name" value="PDC/IPDC-like"/>
</dbReference>
<accession>A0A176YTW8</accession>
<comment type="cofactor">
    <cofactor evidence="1">
        <name>a metal cation</name>
        <dbReference type="ChEBI" id="CHEBI:25213"/>
    </cofactor>
</comment>
<keyword evidence="15" id="KW-1185">Reference proteome</keyword>
<organism evidence="14 15">
    <name type="scientific">Bradyrhizobium centrolobii</name>
    <dbReference type="NCBI Taxonomy" id="1505087"/>
    <lineage>
        <taxon>Bacteria</taxon>
        <taxon>Pseudomonadati</taxon>
        <taxon>Pseudomonadota</taxon>
        <taxon>Alphaproteobacteria</taxon>
        <taxon>Hyphomicrobiales</taxon>
        <taxon>Nitrobacteraceae</taxon>
        <taxon>Bradyrhizobium</taxon>
    </lineage>
</organism>
<evidence type="ECO:0000256" key="1">
    <source>
        <dbReference type="ARBA" id="ARBA00001920"/>
    </source>
</evidence>
<dbReference type="InterPro" id="IPR029061">
    <property type="entry name" value="THDP-binding"/>
</dbReference>
<dbReference type="InterPro" id="IPR012000">
    <property type="entry name" value="Thiamin_PyroP_enz_cen_dom"/>
</dbReference>
<feature type="domain" description="Thiamine pyrophosphate enzyme central" evidence="11">
    <location>
        <begin position="194"/>
        <end position="309"/>
    </location>
</feature>
<dbReference type="Gene3D" id="3.40.50.970">
    <property type="match status" value="2"/>
</dbReference>
<dbReference type="InterPro" id="IPR047213">
    <property type="entry name" value="TPP_PYR_PDC_IPDC-like"/>
</dbReference>
<dbReference type="Pfam" id="PF00205">
    <property type="entry name" value="TPP_enzyme_M"/>
    <property type="match status" value="1"/>
</dbReference>
<dbReference type="AlphaFoldDB" id="A0A176YTW8"/>
<dbReference type="PIRSF" id="PIRSF036565">
    <property type="entry name" value="Pyruvt_ip_decrb"/>
    <property type="match status" value="1"/>
</dbReference>
<comment type="cofactor">
    <cofactor evidence="9">
        <name>Mg(2+)</name>
        <dbReference type="ChEBI" id="CHEBI:18420"/>
    </cofactor>
    <text evidence="9">Binds 1 Mg(2+) per subunit.</text>
</comment>
<protein>
    <submittedName>
        <fullName evidence="14">Indole-3-pyruvate decarboxylase</fullName>
    </submittedName>
</protein>
<dbReference type="GO" id="GO:0000287">
    <property type="term" value="F:magnesium ion binding"/>
    <property type="evidence" value="ECO:0007669"/>
    <property type="project" value="InterPro"/>
</dbReference>
<dbReference type="CDD" id="cd07038">
    <property type="entry name" value="TPP_PYR_PDC_IPDC_like"/>
    <property type="match status" value="1"/>
</dbReference>
<keyword evidence="14" id="KW-0670">Pyruvate</keyword>
<comment type="cofactor">
    <cofactor evidence="2">
        <name>thiamine diphosphate</name>
        <dbReference type="ChEBI" id="CHEBI:58937"/>
    </cofactor>
</comment>
<dbReference type="EMBL" id="LUUB01000053">
    <property type="protein sequence ID" value="OAF10225.1"/>
    <property type="molecule type" value="Genomic_DNA"/>
</dbReference>
<evidence type="ECO:0000256" key="10">
    <source>
        <dbReference type="RuleBase" id="RU362132"/>
    </source>
</evidence>
<keyword evidence="8" id="KW-0456">Lyase</keyword>
<keyword evidence="4 9" id="KW-0479">Metal-binding</keyword>
<keyword evidence="7 10" id="KW-0786">Thiamine pyrophosphate</keyword>
<evidence type="ECO:0000259" key="13">
    <source>
        <dbReference type="Pfam" id="PF02776"/>
    </source>
</evidence>
<dbReference type="PANTHER" id="PTHR43452:SF30">
    <property type="entry name" value="PYRUVATE DECARBOXYLASE ISOZYME 1-RELATED"/>
    <property type="match status" value="1"/>
</dbReference>
<dbReference type="FunFam" id="3.40.50.970:FF:000019">
    <property type="entry name" value="Pyruvate decarboxylase isozyme"/>
    <property type="match status" value="1"/>
</dbReference>
<keyword evidence="6 9" id="KW-0460">Magnesium</keyword>
<evidence type="ECO:0000259" key="11">
    <source>
        <dbReference type="Pfam" id="PF00205"/>
    </source>
</evidence>
<feature type="domain" description="Thiamine pyrophosphate enzyme TPP-binding" evidence="12">
    <location>
        <begin position="396"/>
        <end position="523"/>
    </location>
</feature>
<name>A0A176YTW8_9BRAD</name>
<dbReference type="SUPFAM" id="SSF52467">
    <property type="entry name" value="DHS-like NAD/FAD-binding domain"/>
    <property type="match status" value="1"/>
</dbReference>
<proteinExistence type="inferred from homology"/>
<evidence type="ECO:0000256" key="5">
    <source>
        <dbReference type="ARBA" id="ARBA00022793"/>
    </source>
</evidence>
<evidence type="ECO:0000256" key="3">
    <source>
        <dbReference type="ARBA" id="ARBA00007812"/>
    </source>
</evidence>
<dbReference type="InterPro" id="IPR029035">
    <property type="entry name" value="DHS-like_NAD/FAD-binding_dom"/>
</dbReference>
<evidence type="ECO:0000256" key="2">
    <source>
        <dbReference type="ARBA" id="ARBA00001964"/>
    </source>
</evidence>
<dbReference type="Gene3D" id="3.40.50.1220">
    <property type="entry name" value="TPP-binding domain"/>
    <property type="match status" value="1"/>
</dbReference>
<evidence type="ECO:0000313" key="15">
    <source>
        <dbReference type="Proteomes" id="UP000076959"/>
    </source>
</evidence>
<evidence type="ECO:0000259" key="12">
    <source>
        <dbReference type="Pfam" id="PF02775"/>
    </source>
</evidence>
<evidence type="ECO:0000256" key="8">
    <source>
        <dbReference type="ARBA" id="ARBA00023239"/>
    </source>
</evidence>
<keyword evidence="5" id="KW-0210">Decarboxylase</keyword>
<evidence type="ECO:0000256" key="4">
    <source>
        <dbReference type="ARBA" id="ARBA00022723"/>
    </source>
</evidence>
<feature type="domain" description="Thiamine pyrophosphate enzyme N-terminal TPP-binding" evidence="13">
    <location>
        <begin position="3"/>
        <end position="112"/>
    </location>
</feature>